<proteinExistence type="predicted"/>
<gene>
    <name evidence="1" type="ORF">Q8G35_07930</name>
</gene>
<dbReference type="Gene3D" id="3.30.750.24">
    <property type="entry name" value="STAS domain"/>
    <property type="match status" value="1"/>
</dbReference>
<name>A0AA90P3N2_9BACI</name>
<organism evidence="1 2">
    <name type="scientific">Peribacillus simplex</name>
    <dbReference type="NCBI Taxonomy" id="1478"/>
    <lineage>
        <taxon>Bacteria</taxon>
        <taxon>Bacillati</taxon>
        <taxon>Bacillota</taxon>
        <taxon>Bacilli</taxon>
        <taxon>Bacillales</taxon>
        <taxon>Bacillaceae</taxon>
        <taxon>Peribacillus</taxon>
    </lineage>
</organism>
<evidence type="ECO:0000313" key="1">
    <source>
        <dbReference type="EMBL" id="MDP1418339.1"/>
    </source>
</evidence>
<dbReference type="Proteomes" id="UP001178277">
    <property type="component" value="Unassembled WGS sequence"/>
</dbReference>
<evidence type="ECO:0008006" key="3">
    <source>
        <dbReference type="Google" id="ProtNLM"/>
    </source>
</evidence>
<dbReference type="AlphaFoldDB" id="A0AA90P3N2"/>
<dbReference type="RefSeq" id="WP_305159730.1">
    <property type="nucleotide sequence ID" value="NZ_JAUUTP010000006.1"/>
</dbReference>
<comment type="caution">
    <text evidence="1">The sequence shown here is derived from an EMBL/GenBank/DDBJ whole genome shotgun (WGS) entry which is preliminary data.</text>
</comment>
<protein>
    <recommendedName>
        <fullName evidence="3">STAS domain-containing protein</fullName>
    </recommendedName>
</protein>
<dbReference type="EMBL" id="JAUUTP010000006">
    <property type="protein sequence ID" value="MDP1418339.1"/>
    <property type="molecule type" value="Genomic_DNA"/>
</dbReference>
<dbReference type="InterPro" id="IPR036513">
    <property type="entry name" value="STAS_dom_sf"/>
</dbReference>
<evidence type="ECO:0000313" key="2">
    <source>
        <dbReference type="Proteomes" id="UP001178277"/>
    </source>
</evidence>
<reference evidence="1" key="1">
    <citation type="submission" date="2023-07" db="EMBL/GenBank/DDBJ databases">
        <title>Murine gut Bacillus species.</title>
        <authorList>
            <person name="Gutman E."/>
            <person name="Hashuel R."/>
            <person name="Litvak Y."/>
        </authorList>
    </citation>
    <scope>NUCLEOTIDE SEQUENCE</scope>
    <source>
        <strain evidence="1">RU283</strain>
    </source>
</reference>
<sequence>MVFLCVPIIPITKGISILSIQGIVDRNRSGLIMSDVLHSAADSDIDCFIIDLSKLLVKGVTPSFAKEHVNNFDLKNLKTKND</sequence>
<accession>A0AA90P3N2</accession>